<dbReference type="PROSITE" id="PS51819">
    <property type="entry name" value="VOC"/>
    <property type="match status" value="1"/>
</dbReference>
<evidence type="ECO:0000259" key="2">
    <source>
        <dbReference type="PROSITE" id="PS51819"/>
    </source>
</evidence>
<keyword evidence="1" id="KW-0479">Metal-binding</keyword>
<dbReference type="GO" id="GO:0004493">
    <property type="term" value="F:methylmalonyl-CoA epimerase activity"/>
    <property type="evidence" value="ECO:0007669"/>
    <property type="project" value="TreeGrafter"/>
</dbReference>
<dbReference type="InterPro" id="IPR004360">
    <property type="entry name" value="Glyas_Fos-R_dOase_dom"/>
</dbReference>
<protein>
    <recommendedName>
        <fullName evidence="2">VOC domain-containing protein</fullName>
    </recommendedName>
</protein>
<sequence length="332" mass="37114">MADNDKITLTRLSHVIYLHQDLNKFKAFAKDFGLEEADTQPDENLVLFRGYGLDQYVYIAAQAPAGEAKKFVGAGFVARSREDFARACRLPGAEIVDISAWPGQGSLVKIRDPNGYEMRILYGQQEQSLTTKGISVVDGGRPTLNGAIDKQRKGEYTRMVQSPAAIHKLGHFGYETDNYEATCAWYTSTFNFKPTDVLHAPGKEDLDVASFMHLDLGAEYVDHHCLLLTRSENPGTKIHHSSFEVEDIDTQMIGHQWLLDHGHELVWGIGRHVHGSQVFDYWYDSDRFIIEHYADGDLVNGDTGVYRAVAGNMAVWGPPVPVIWGGKQRISA</sequence>
<evidence type="ECO:0000256" key="1">
    <source>
        <dbReference type="ARBA" id="ARBA00022723"/>
    </source>
</evidence>
<name>A0A6A6CCA3_ZASCE</name>
<keyword evidence="4" id="KW-1185">Reference proteome</keyword>
<dbReference type="Proteomes" id="UP000799537">
    <property type="component" value="Unassembled WGS sequence"/>
</dbReference>
<dbReference type="InterPro" id="IPR029068">
    <property type="entry name" value="Glyas_Bleomycin-R_OHBP_Dase"/>
</dbReference>
<proteinExistence type="predicted"/>
<evidence type="ECO:0000313" key="4">
    <source>
        <dbReference type="Proteomes" id="UP000799537"/>
    </source>
</evidence>
<dbReference type="PANTHER" id="PTHR43048">
    <property type="entry name" value="METHYLMALONYL-COA EPIMERASE"/>
    <property type="match status" value="1"/>
</dbReference>
<feature type="domain" description="VOC" evidence="2">
    <location>
        <begin position="168"/>
        <end position="295"/>
    </location>
</feature>
<gene>
    <name evidence="3" type="ORF">M409DRAFT_56479</name>
</gene>
<dbReference type="Gene3D" id="3.10.180.10">
    <property type="entry name" value="2,3-Dihydroxybiphenyl 1,2-Dioxygenase, domain 1"/>
    <property type="match status" value="2"/>
</dbReference>
<organism evidence="3 4">
    <name type="scientific">Zasmidium cellare ATCC 36951</name>
    <dbReference type="NCBI Taxonomy" id="1080233"/>
    <lineage>
        <taxon>Eukaryota</taxon>
        <taxon>Fungi</taxon>
        <taxon>Dikarya</taxon>
        <taxon>Ascomycota</taxon>
        <taxon>Pezizomycotina</taxon>
        <taxon>Dothideomycetes</taxon>
        <taxon>Dothideomycetidae</taxon>
        <taxon>Mycosphaerellales</taxon>
        <taxon>Mycosphaerellaceae</taxon>
        <taxon>Zasmidium</taxon>
    </lineage>
</organism>
<dbReference type="InterPro" id="IPR051785">
    <property type="entry name" value="MMCE/EMCE_epimerase"/>
</dbReference>
<dbReference type="GO" id="GO:0005739">
    <property type="term" value="C:mitochondrion"/>
    <property type="evidence" value="ECO:0007669"/>
    <property type="project" value="TreeGrafter"/>
</dbReference>
<dbReference type="AlphaFoldDB" id="A0A6A6CCA3"/>
<accession>A0A6A6CCA3</accession>
<reference evidence="3" key="1">
    <citation type="journal article" date="2020" name="Stud. Mycol.">
        <title>101 Dothideomycetes genomes: a test case for predicting lifestyles and emergence of pathogens.</title>
        <authorList>
            <person name="Haridas S."/>
            <person name="Albert R."/>
            <person name="Binder M."/>
            <person name="Bloem J."/>
            <person name="Labutti K."/>
            <person name="Salamov A."/>
            <person name="Andreopoulos B."/>
            <person name="Baker S."/>
            <person name="Barry K."/>
            <person name="Bills G."/>
            <person name="Bluhm B."/>
            <person name="Cannon C."/>
            <person name="Castanera R."/>
            <person name="Culley D."/>
            <person name="Daum C."/>
            <person name="Ezra D."/>
            <person name="Gonzalez J."/>
            <person name="Henrissat B."/>
            <person name="Kuo A."/>
            <person name="Liang C."/>
            <person name="Lipzen A."/>
            <person name="Lutzoni F."/>
            <person name="Magnuson J."/>
            <person name="Mondo S."/>
            <person name="Nolan M."/>
            <person name="Ohm R."/>
            <person name="Pangilinan J."/>
            <person name="Park H.-J."/>
            <person name="Ramirez L."/>
            <person name="Alfaro M."/>
            <person name="Sun H."/>
            <person name="Tritt A."/>
            <person name="Yoshinaga Y."/>
            <person name="Zwiers L.-H."/>
            <person name="Turgeon B."/>
            <person name="Goodwin S."/>
            <person name="Spatafora J."/>
            <person name="Crous P."/>
            <person name="Grigoriev I."/>
        </authorList>
    </citation>
    <scope>NUCLEOTIDE SEQUENCE</scope>
    <source>
        <strain evidence="3">ATCC 36951</strain>
    </source>
</reference>
<dbReference type="GeneID" id="54566578"/>
<evidence type="ECO:0000313" key="3">
    <source>
        <dbReference type="EMBL" id="KAF2164661.1"/>
    </source>
</evidence>
<dbReference type="GO" id="GO:0046872">
    <property type="term" value="F:metal ion binding"/>
    <property type="evidence" value="ECO:0007669"/>
    <property type="project" value="UniProtKB-KW"/>
</dbReference>
<dbReference type="PANTHER" id="PTHR43048:SF3">
    <property type="entry name" value="METHYLMALONYL-COA EPIMERASE, MITOCHONDRIAL"/>
    <property type="match status" value="1"/>
</dbReference>
<dbReference type="RefSeq" id="XP_033665550.1">
    <property type="nucleotide sequence ID" value="XM_033813306.1"/>
</dbReference>
<dbReference type="SUPFAM" id="SSF54593">
    <property type="entry name" value="Glyoxalase/Bleomycin resistance protein/Dihydroxybiphenyl dioxygenase"/>
    <property type="match status" value="1"/>
</dbReference>
<dbReference type="EMBL" id="ML993603">
    <property type="protein sequence ID" value="KAF2164661.1"/>
    <property type="molecule type" value="Genomic_DNA"/>
</dbReference>
<dbReference type="InterPro" id="IPR037523">
    <property type="entry name" value="VOC_core"/>
</dbReference>
<dbReference type="Pfam" id="PF00903">
    <property type="entry name" value="Glyoxalase"/>
    <property type="match status" value="1"/>
</dbReference>
<dbReference type="OrthoDB" id="3360610at2759"/>
<dbReference type="GO" id="GO:0046491">
    <property type="term" value="P:L-methylmalonyl-CoA metabolic process"/>
    <property type="evidence" value="ECO:0007669"/>
    <property type="project" value="TreeGrafter"/>
</dbReference>